<proteinExistence type="inferred from homology"/>
<dbReference type="Gene3D" id="3.30.460.10">
    <property type="entry name" value="Beta Polymerase, domain 2"/>
    <property type="match status" value="1"/>
</dbReference>
<evidence type="ECO:0000256" key="5">
    <source>
        <dbReference type="ARBA" id="ARBA00022723"/>
    </source>
</evidence>
<dbReference type="Proteomes" id="UP000297762">
    <property type="component" value="Unassembled WGS sequence"/>
</dbReference>
<dbReference type="GO" id="GO:0016779">
    <property type="term" value="F:nucleotidyltransferase activity"/>
    <property type="evidence" value="ECO:0007669"/>
    <property type="project" value="UniProtKB-KW"/>
</dbReference>
<keyword evidence="3 11" id="KW-0808">Transferase</keyword>
<keyword evidence="7" id="KW-0067">ATP-binding</keyword>
<sequence>MTFAQIQSALSAHKNEIIALGVEELYLFGSVLREENNLNSDVDILVKFRSGKKNFDNFMDLYFQLEEILNTKVDLLTEDSISDEFKNSIMAEVLHL</sequence>
<accession>A0A4R9KA73</accession>
<dbReference type="RefSeq" id="WP_135649068.1">
    <property type="nucleotide sequence ID" value="NZ_RQGF01000016.1"/>
</dbReference>
<gene>
    <name evidence="11" type="ORF">EHQ64_08520</name>
</gene>
<keyword evidence="5" id="KW-0479">Metal-binding</keyword>
<feature type="domain" description="Polymerase nucleotidyl transferase" evidence="10">
    <location>
        <begin position="17"/>
        <end position="92"/>
    </location>
</feature>
<dbReference type="SUPFAM" id="SSF81301">
    <property type="entry name" value="Nucleotidyltransferase"/>
    <property type="match status" value="1"/>
</dbReference>
<dbReference type="AlphaFoldDB" id="A0A4R9KA73"/>
<name>A0A4R9KA73_9LEPT</name>
<keyword evidence="8" id="KW-0460">Magnesium</keyword>
<reference evidence="11" key="1">
    <citation type="journal article" date="2019" name="PLoS Negl. Trop. Dis.">
        <title>Revisiting the worldwide diversity of Leptospira species in the environment.</title>
        <authorList>
            <person name="Vincent A.T."/>
            <person name="Schiettekatte O."/>
            <person name="Bourhy P."/>
            <person name="Veyrier F.J."/>
            <person name="Picardeau M."/>
        </authorList>
    </citation>
    <scope>NUCLEOTIDE SEQUENCE [LARGE SCALE GENOMIC DNA]</scope>
    <source>
        <strain evidence="11">201702455</strain>
    </source>
</reference>
<organism evidence="11 12">
    <name type="scientific">Leptospira sarikeiensis</name>
    <dbReference type="NCBI Taxonomy" id="2484943"/>
    <lineage>
        <taxon>Bacteria</taxon>
        <taxon>Pseudomonadati</taxon>
        <taxon>Spirochaetota</taxon>
        <taxon>Spirochaetia</taxon>
        <taxon>Leptospirales</taxon>
        <taxon>Leptospiraceae</taxon>
        <taxon>Leptospira</taxon>
    </lineage>
</organism>
<evidence type="ECO:0000256" key="7">
    <source>
        <dbReference type="ARBA" id="ARBA00022840"/>
    </source>
</evidence>
<evidence type="ECO:0000259" key="10">
    <source>
        <dbReference type="Pfam" id="PF01909"/>
    </source>
</evidence>
<dbReference type="GO" id="GO:0005524">
    <property type="term" value="F:ATP binding"/>
    <property type="evidence" value="ECO:0007669"/>
    <property type="project" value="UniProtKB-KW"/>
</dbReference>
<comment type="cofactor">
    <cofactor evidence="1">
        <name>Mg(2+)</name>
        <dbReference type="ChEBI" id="CHEBI:18420"/>
    </cofactor>
</comment>
<evidence type="ECO:0000256" key="1">
    <source>
        <dbReference type="ARBA" id="ARBA00001946"/>
    </source>
</evidence>
<evidence type="ECO:0000256" key="2">
    <source>
        <dbReference type="ARBA" id="ARBA00022649"/>
    </source>
</evidence>
<evidence type="ECO:0000313" key="12">
    <source>
        <dbReference type="Proteomes" id="UP000297762"/>
    </source>
</evidence>
<evidence type="ECO:0000256" key="4">
    <source>
        <dbReference type="ARBA" id="ARBA00022695"/>
    </source>
</evidence>
<dbReference type="Pfam" id="PF01909">
    <property type="entry name" value="NTP_transf_2"/>
    <property type="match status" value="1"/>
</dbReference>
<dbReference type="InterPro" id="IPR002934">
    <property type="entry name" value="Polymerase_NTP_transf_dom"/>
</dbReference>
<comment type="similarity">
    <text evidence="9">Belongs to the MntA antitoxin family.</text>
</comment>
<keyword evidence="6" id="KW-0547">Nucleotide-binding</keyword>
<dbReference type="EMBL" id="RQGF01000016">
    <property type="protein sequence ID" value="TGL62360.1"/>
    <property type="molecule type" value="Genomic_DNA"/>
</dbReference>
<evidence type="ECO:0000256" key="9">
    <source>
        <dbReference type="ARBA" id="ARBA00038276"/>
    </source>
</evidence>
<keyword evidence="2" id="KW-1277">Toxin-antitoxin system</keyword>
<comment type="caution">
    <text evidence="11">The sequence shown here is derived from an EMBL/GenBank/DDBJ whole genome shotgun (WGS) entry which is preliminary data.</text>
</comment>
<dbReference type="CDD" id="cd05403">
    <property type="entry name" value="NT_KNTase_like"/>
    <property type="match status" value="1"/>
</dbReference>
<keyword evidence="12" id="KW-1185">Reference proteome</keyword>
<dbReference type="InterPro" id="IPR052038">
    <property type="entry name" value="Type-VII_TA_antitoxin"/>
</dbReference>
<dbReference type="GO" id="GO:0046872">
    <property type="term" value="F:metal ion binding"/>
    <property type="evidence" value="ECO:0007669"/>
    <property type="project" value="UniProtKB-KW"/>
</dbReference>
<protein>
    <submittedName>
        <fullName evidence="11">Nucleotidyltransferase</fullName>
    </submittedName>
</protein>
<keyword evidence="4" id="KW-0548">Nucleotidyltransferase</keyword>
<evidence type="ECO:0000313" key="11">
    <source>
        <dbReference type="EMBL" id="TGL62360.1"/>
    </source>
</evidence>
<dbReference type="PANTHER" id="PTHR33571">
    <property type="entry name" value="SSL8005 PROTEIN"/>
    <property type="match status" value="1"/>
</dbReference>
<dbReference type="InterPro" id="IPR043519">
    <property type="entry name" value="NT_sf"/>
</dbReference>
<dbReference type="PANTHER" id="PTHR33571:SF14">
    <property type="entry name" value="PROTEIN ADENYLYLTRANSFERASE MJ0435-RELATED"/>
    <property type="match status" value="1"/>
</dbReference>
<evidence type="ECO:0000256" key="8">
    <source>
        <dbReference type="ARBA" id="ARBA00022842"/>
    </source>
</evidence>
<dbReference type="OrthoDB" id="90159at2"/>
<evidence type="ECO:0000256" key="6">
    <source>
        <dbReference type="ARBA" id="ARBA00022741"/>
    </source>
</evidence>
<evidence type="ECO:0000256" key="3">
    <source>
        <dbReference type="ARBA" id="ARBA00022679"/>
    </source>
</evidence>